<evidence type="ECO:0000256" key="2">
    <source>
        <dbReference type="SAM" id="Phobius"/>
    </source>
</evidence>
<dbReference type="EMBL" id="CP005290">
    <property type="protein sequence ID" value="AGK61521.1"/>
    <property type="molecule type" value="Genomic_DNA"/>
</dbReference>
<feature type="coiled-coil region" evidence="1">
    <location>
        <begin position="237"/>
        <end position="264"/>
    </location>
</feature>
<evidence type="ECO:0000313" key="4">
    <source>
        <dbReference type="Proteomes" id="UP000013307"/>
    </source>
</evidence>
<dbReference type="Proteomes" id="UP000013307">
    <property type="component" value="Chromosome"/>
</dbReference>
<dbReference type="STRING" id="387631.Asulf_01543"/>
<evidence type="ECO:0000313" key="3">
    <source>
        <dbReference type="EMBL" id="AGK61521.1"/>
    </source>
</evidence>
<dbReference type="HOGENOM" id="CLU_975208_0_0_2"/>
<sequence length="285" mass="34290">MDSIWNFLITALMDSNWALALLTLALVIITAWYARSNHKYVKLFEKERKRRVIGEIARSIFSPILTSLSISKEYLEKGYFIILRQDKVRLDLLSSPNYYLKEKVNIHTQNRYSGVYCSAEYLLSFSDEILDKHISKIRELSQEFDEYRNRLEVLLKEIVPVVFSEFRDFCEEIIEEYRKSEQSIKIEKDDDYYRLLSYVIGGTKSLPDGHEWKEFWEKYRTKMLSWILQDPSLREKIDRFNKIKEELINTINKLEEEINNLFKEWRNEYGLTALEMRQYQGYISM</sequence>
<keyword evidence="2" id="KW-0812">Transmembrane</keyword>
<keyword evidence="2" id="KW-0472">Membrane</keyword>
<organism evidence="3 4">
    <name type="scientific">Archaeoglobus sulfaticallidus PM70-1</name>
    <dbReference type="NCBI Taxonomy" id="387631"/>
    <lineage>
        <taxon>Archaea</taxon>
        <taxon>Methanobacteriati</taxon>
        <taxon>Methanobacteriota</taxon>
        <taxon>Archaeoglobi</taxon>
        <taxon>Archaeoglobales</taxon>
        <taxon>Archaeoglobaceae</taxon>
        <taxon>Archaeoglobus</taxon>
    </lineage>
</organism>
<accession>N0BLV6</accession>
<keyword evidence="2" id="KW-1133">Transmembrane helix</keyword>
<dbReference type="RefSeq" id="WP_015591119.1">
    <property type="nucleotide sequence ID" value="NC_021169.1"/>
</dbReference>
<dbReference type="KEGG" id="ast:Asulf_01543"/>
<feature type="coiled-coil region" evidence="1">
    <location>
        <begin position="130"/>
        <end position="157"/>
    </location>
</feature>
<proteinExistence type="predicted"/>
<dbReference type="AlphaFoldDB" id="N0BLV6"/>
<name>N0BLV6_9EURY</name>
<dbReference type="GeneID" id="15393178"/>
<reference evidence="3 4" key="1">
    <citation type="journal article" date="2013" name="Genome Announc.">
        <title>Complete Genome Sequence of the Thermophilic and Facultatively Chemolithoautotrophic Sulfate Reducer Archaeoglobus sulfaticallidus Strain PM70-1T.</title>
        <authorList>
            <person name="Stokke R."/>
            <person name="Hocking W.P."/>
            <person name="Steinsbu B.O."/>
            <person name="Steen I.H."/>
        </authorList>
    </citation>
    <scope>NUCLEOTIDE SEQUENCE [LARGE SCALE GENOMIC DNA]</scope>
    <source>
        <strain evidence="3">PM70-1</strain>
    </source>
</reference>
<keyword evidence="1" id="KW-0175">Coiled coil</keyword>
<keyword evidence="4" id="KW-1185">Reference proteome</keyword>
<protein>
    <submittedName>
        <fullName evidence="3">Uncharacterized protein</fullName>
    </submittedName>
</protein>
<evidence type="ECO:0000256" key="1">
    <source>
        <dbReference type="SAM" id="Coils"/>
    </source>
</evidence>
<gene>
    <name evidence="3" type="ORF">Asulf_01543</name>
</gene>
<feature type="transmembrane region" description="Helical" evidence="2">
    <location>
        <begin position="15"/>
        <end position="34"/>
    </location>
</feature>